<proteinExistence type="predicted"/>
<accession>A0AAV1UGB6</accession>
<dbReference type="PANTHER" id="PTHR37067:SF3">
    <property type="entry name" value="PX DOMAIN-CONTAINING PROTEIN"/>
    <property type="match status" value="1"/>
</dbReference>
<dbReference type="EMBL" id="CAKLBY020000190">
    <property type="protein sequence ID" value="CAK7932722.1"/>
    <property type="molecule type" value="Genomic_DNA"/>
</dbReference>
<evidence type="ECO:0000313" key="2">
    <source>
        <dbReference type="EMBL" id="CAK7940630.1"/>
    </source>
</evidence>
<dbReference type="PANTHER" id="PTHR37067">
    <property type="entry name" value="PX DOMAIN-CONTAINING PROTEIN"/>
    <property type="match status" value="1"/>
</dbReference>
<name>A0AAV1UGB6_9STRA</name>
<sequence length="138" mass="16091">MPKNGLMVAEEANKHVTSVRCSFCALCIRTNVKAGDEHAGEKRKRNSCKDTKYWTKFVPQNYRSRHESQRTDLWTEYTALYKEENSVYFDGKANRANSLHRRFDFTPDLPAFRVSAPIVDVIIADLFFRPNKVLDDER</sequence>
<organism evidence="1 3">
    <name type="scientific">Peronospora matthiolae</name>
    <dbReference type="NCBI Taxonomy" id="2874970"/>
    <lineage>
        <taxon>Eukaryota</taxon>
        <taxon>Sar</taxon>
        <taxon>Stramenopiles</taxon>
        <taxon>Oomycota</taxon>
        <taxon>Peronosporomycetes</taxon>
        <taxon>Peronosporales</taxon>
        <taxon>Peronosporaceae</taxon>
        <taxon>Peronospora</taxon>
    </lineage>
</organism>
<dbReference type="AlphaFoldDB" id="A0AAV1UGB6"/>
<protein>
    <submittedName>
        <fullName evidence="1">Uncharacterized protein</fullName>
    </submittedName>
</protein>
<dbReference type="EMBL" id="CAKLBY020000259">
    <property type="protein sequence ID" value="CAK7940630.1"/>
    <property type="molecule type" value="Genomic_DNA"/>
</dbReference>
<evidence type="ECO:0000313" key="1">
    <source>
        <dbReference type="EMBL" id="CAK7932722.1"/>
    </source>
</evidence>
<comment type="caution">
    <text evidence="1">The sequence shown here is derived from an EMBL/GenBank/DDBJ whole genome shotgun (WGS) entry which is preliminary data.</text>
</comment>
<dbReference type="Proteomes" id="UP001162060">
    <property type="component" value="Unassembled WGS sequence"/>
</dbReference>
<gene>
    <name evidence="1" type="ORF">PM001_LOCUS17872</name>
    <name evidence="2" type="ORF">PM001_LOCUS25780</name>
</gene>
<reference evidence="1" key="1">
    <citation type="submission" date="2024-01" db="EMBL/GenBank/DDBJ databases">
        <authorList>
            <person name="Webb A."/>
        </authorList>
    </citation>
    <scope>NUCLEOTIDE SEQUENCE</scope>
    <source>
        <strain evidence="1">Pm1</strain>
    </source>
</reference>
<evidence type="ECO:0000313" key="3">
    <source>
        <dbReference type="Proteomes" id="UP001162060"/>
    </source>
</evidence>